<feature type="domain" description="NB-ARC" evidence="3">
    <location>
        <begin position="110"/>
        <end position="254"/>
    </location>
</feature>
<dbReference type="Gene3D" id="3.80.10.10">
    <property type="entry name" value="Ribonuclease Inhibitor"/>
    <property type="match status" value="1"/>
</dbReference>
<keyword evidence="1" id="KW-0677">Repeat</keyword>
<dbReference type="PANTHER" id="PTHR23155:SF1228">
    <property type="entry name" value="NB-ARC DOMAIN CONTAINING PROTEIN, EXPRESSED"/>
    <property type="match status" value="1"/>
</dbReference>
<dbReference type="InterPro" id="IPR027417">
    <property type="entry name" value="P-loop_NTPase"/>
</dbReference>
<dbReference type="PRINTS" id="PR00364">
    <property type="entry name" value="DISEASERSIST"/>
</dbReference>
<gene>
    <name evidence="6" type="ORF">SEVIR_5G045300v2</name>
</gene>
<dbReference type="Pfam" id="PF23559">
    <property type="entry name" value="WHD_DRP"/>
    <property type="match status" value="1"/>
</dbReference>
<evidence type="ECO:0000256" key="1">
    <source>
        <dbReference type="ARBA" id="ARBA00022737"/>
    </source>
</evidence>
<dbReference type="Pfam" id="PF23598">
    <property type="entry name" value="LRR_14"/>
    <property type="match status" value="1"/>
</dbReference>
<keyword evidence="2" id="KW-0611">Plant defense</keyword>
<dbReference type="GO" id="GO:0042742">
    <property type="term" value="P:defense response to bacterium"/>
    <property type="evidence" value="ECO:0007669"/>
    <property type="project" value="UniProtKB-ARBA"/>
</dbReference>
<protein>
    <submittedName>
        <fullName evidence="6">Uncharacterized protein</fullName>
    </submittedName>
</protein>
<dbReference type="Gene3D" id="1.10.10.10">
    <property type="entry name" value="Winged helix-like DNA-binding domain superfamily/Winged helix DNA-binding domain"/>
    <property type="match status" value="1"/>
</dbReference>
<dbReference type="Proteomes" id="UP000298652">
    <property type="component" value="Chromosome 5"/>
</dbReference>
<dbReference type="GO" id="GO:0043531">
    <property type="term" value="F:ADP binding"/>
    <property type="evidence" value="ECO:0007669"/>
    <property type="project" value="InterPro"/>
</dbReference>
<dbReference type="GO" id="GO:0002758">
    <property type="term" value="P:innate immune response-activating signaling pathway"/>
    <property type="evidence" value="ECO:0007669"/>
    <property type="project" value="UniProtKB-ARBA"/>
</dbReference>
<evidence type="ECO:0000259" key="4">
    <source>
        <dbReference type="Pfam" id="PF23559"/>
    </source>
</evidence>
<proteinExistence type="predicted"/>
<dbReference type="Pfam" id="PF00931">
    <property type="entry name" value="NB-ARC"/>
    <property type="match status" value="1"/>
</dbReference>
<dbReference type="Gramene" id="TKW12578">
    <property type="protein sequence ID" value="TKW12578"/>
    <property type="gene ID" value="SEVIR_5G045300v2"/>
</dbReference>
<feature type="domain" description="Disease resistance R13L4/SHOC-2-like LRR" evidence="5">
    <location>
        <begin position="459"/>
        <end position="536"/>
    </location>
</feature>
<dbReference type="InterPro" id="IPR002182">
    <property type="entry name" value="NB-ARC"/>
</dbReference>
<dbReference type="OMA" id="PRTHSAW"/>
<dbReference type="InterPro" id="IPR058922">
    <property type="entry name" value="WHD_DRP"/>
</dbReference>
<reference evidence="6" key="1">
    <citation type="submission" date="2019-03" db="EMBL/GenBank/DDBJ databases">
        <title>WGS assembly of Setaria viridis.</title>
        <authorList>
            <person name="Huang P."/>
            <person name="Jenkins J."/>
            <person name="Grimwood J."/>
            <person name="Barry K."/>
            <person name="Healey A."/>
            <person name="Mamidi S."/>
            <person name="Sreedasyam A."/>
            <person name="Shu S."/>
            <person name="Feldman M."/>
            <person name="Wu J."/>
            <person name="Yu Y."/>
            <person name="Chen C."/>
            <person name="Johnson J."/>
            <person name="Rokhsar D."/>
            <person name="Baxter I."/>
            <person name="Schmutz J."/>
            <person name="Brutnell T."/>
            <person name="Kellogg E."/>
        </authorList>
    </citation>
    <scope>NUCLEOTIDE SEQUENCE [LARGE SCALE GENOMIC DNA]</scope>
</reference>
<evidence type="ECO:0000259" key="3">
    <source>
        <dbReference type="Pfam" id="PF00931"/>
    </source>
</evidence>
<keyword evidence="7" id="KW-1185">Reference proteome</keyword>
<dbReference type="SUPFAM" id="SSF52058">
    <property type="entry name" value="L domain-like"/>
    <property type="match status" value="1"/>
</dbReference>
<name>A0A4U6UA29_SETVI</name>
<dbReference type="Gene3D" id="3.40.50.300">
    <property type="entry name" value="P-loop containing nucleotide triphosphate hydrolases"/>
    <property type="match status" value="1"/>
</dbReference>
<dbReference type="EMBL" id="CM016556">
    <property type="protein sequence ID" value="TKW12578.1"/>
    <property type="molecule type" value="Genomic_DNA"/>
</dbReference>
<dbReference type="FunFam" id="1.10.10.10:FF:000322">
    <property type="entry name" value="Probable disease resistance protein At1g63360"/>
    <property type="match status" value="1"/>
</dbReference>
<dbReference type="AlphaFoldDB" id="A0A4U6UA29"/>
<dbReference type="SUPFAM" id="SSF52540">
    <property type="entry name" value="P-loop containing nucleoside triphosphate hydrolases"/>
    <property type="match status" value="1"/>
</dbReference>
<evidence type="ECO:0000313" key="7">
    <source>
        <dbReference type="Proteomes" id="UP000298652"/>
    </source>
</evidence>
<dbReference type="InterPro" id="IPR036388">
    <property type="entry name" value="WH-like_DNA-bd_sf"/>
</dbReference>
<sequence length="536" mass="60741">MLDCHWMKQLRELAYDIEDSIDKLLIKSGCRFKQESYGSNLLQEFKNRIVDLQYLGKQFGRLKVGFADLVPSDVTLDLEDTTPEKIMHVDEIPCGEKPCVVGFGGPESEIVPRLIDDEKELKVVSVLGPGGLGKTTLAREVFKKQRSQFDCGAIVYVGRYPSIDDTRMDVARQVMPNSLVPCDKKVITKKLREFLYTKRYLIVIDDIWTISSWNSITCAFPENNLGSRILATTEAEKLAKFCCVKPIDFIFVLKPLADCDSRLLLLSRMSFSEEDCQNYRNILKSALKVCGGNPLAVVVTAGLLATKAGQPWVLENTILSMTKQDYGPQESCFLYLSTFPENCTILKDRLIRRWIAEGFIPLRKGESLWSVGKSYFKELARRGLIQLVLNDINDEIGCTIHNIIHEFIRSLSMEENFVTVGEHLSSISYPCDTVRRFTHDCSKQYESGVLSSMTVQLSKVRSLAVSGNTNKQLSDVSTFKLVRVLDLEGAMGLRKRQLRSIRSLVLLRYLSLRGTDAYQPPREMKALQHLETVDLR</sequence>
<dbReference type="InterPro" id="IPR032675">
    <property type="entry name" value="LRR_dom_sf"/>
</dbReference>
<organism evidence="6 7">
    <name type="scientific">Setaria viridis</name>
    <name type="common">Green bristlegrass</name>
    <name type="synonym">Setaria italica subsp. viridis</name>
    <dbReference type="NCBI Taxonomy" id="4556"/>
    <lineage>
        <taxon>Eukaryota</taxon>
        <taxon>Viridiplantae</taxon>
        <taxon>Streptophyta</taxon>
        <taxon>Embryophyta</taxon>
        <taxon>Tracheophyta</taxon>
        <taxon>Spermatophyta</taxon>
        <taxon>Magnoliopsida</taxon>
        <taxon>Liliopsida</taxon>
        <taxon>Poales</taxon>
        <taxon>Poaceae</taxon>
        <taxon>PACMAD clade</taxon>
        <taxon>Panicoideae</taxon>
        <taxon>Panicodae</taxon>
        <taxon>Paniceae</taxon>
        <taxon>Cenchrinae</taxon>
        <taxon>Setaria</taxon>
    </lineage>
</organism>
<dbReference type="InterPro" id="IPR055414">
    <property type="entry name" value="LRR_R13L4/SHOC2-like"/>
</dbReference>
<feature type="domain" description="Disease resistance protein winged helix" evidence="4">
    <location>
        <begin position="339"/>
        <end position="408"/>
    </location>
</feature>
<evidence type="ECO:0000256" key="2">
    <source>
        <dbReference type="ARBA" id="ARBA00022821"/>
    </source>
</evidence>
<dbReference type="PANTHER" id="PTHR23155">
    <property type="entry name" value="DISEASE RESISTANCE PROTEIN RP"/>
    <property type="match status" value="1"/>
</dbReference>
<evidence type="ECO:0000259" key="5">
    <source>
        <dbReference type="Pfam" id="PF23598"/>
    </source>
</evidence>
<evidence type="ECO:0000313" key="6">
    <source>
        <dbReference type="EMBL" id="TKW12578.1"/>
    </source>
</evidence>
<accession>A0A4U6UA29</accession>
<dbReference type="InterPro" id="IPR044974">
    <property type="entry name" value="Disease_R_plants"/>
</dbReference>
<dbReference type="Gene3D" id="1.20.5.4130">
    <property type="match status" value="1"/>
</dbReference>
<dbReference type="GO" id="GO:0009626">
    <property type="term" value="P:plant-type hypersensitive response"/>
    <property type="evidence" value="ECO:0007669"/>
    <property type="project" value="UniProtKB-ARBA"/>
</dbReference>